<evidence type="ECO:0000313" key="2">
    <source>
        <dbReference type="Proteomes" id="UP001597296"/>
    </source>
</evidence>
<organism evidence="1 2">
    <name type="scientific">Phaeospirillum tilakii</name>
    <dbReference type="NCBI Taxonomy" id="741673"/>
    <lineage>
        <taxon>Bacteria</taxon>
        <taxon>Pseudomonadati</taxon>
        <taxon>Pseudomonadota</taxon>
        <taxon>Alphaproteobacteria</taxon>
        <taxon>Rhodospirillales</taxon>
        <taxon>Rhodospirillaceae</taxon>
        <taxon>Phaeospirillum</taxon>
    </lineage>
</organism>
<dbReference type="EMBL" id="JBHUIY010000055">
    <property type="protein sequence ID" value="MFD2235584.1"/>
    <property type="molecule type" value="Genomic_DNA"/>
</dbReference>
<accession>A0ABW5CEA9</accession>
<reference evidence="2" key="1">
    <citation type="journal article" date="2019" name="Int. J. Syst. Evol. Microbiol.">
        <title>The Global Catalogue of Microorganisms (GCM) 10K type strain sequencing project: providing services to taxonomists for standard genome sequencing and annotation.</title>
        <authorList>
            <consortium name="The Broad Institute Genomics Platform"/>
            <consortium name="The Broad Institute Genome Sequencing Center for Infectious Disease"/>
            <person name="Wu L."/>
            <person name="Ma J."/>
        </authorList>
    </citation>
    <scope>NUCLEOTIDE SEQUENCE [LARGE SCALE GENOMIC DNA]</scope>
    <source>
        <strain evidence="2">KCTC 15012</strain>
    </source>
</reference>
<sequence>MPTDPREIEAVLRAASKCYETNPYFSARYPERGADFARSDGGYLVTLVDQPLAYVIQQVTWLGTLLACRGVPRWLLETHLLVLHRELVAAQPKRAARYRRLLLAAEMLQAERRAWLTQPLFDALAIRFMRAAGPGLTGVGPLPVAAVCDECCGIGKAVPSLVSWLGDPARFSARWCTALDACVAQARTEARQRDGMTAIDATTIGAA</sequence>
<keyword evidence="2" id="KW-1185">Reference proteome</keyword>
<gene>
    <name evidence="1" type="ORF">ACFSNB_17425</name>
</gene>
<name>A0ABW5CEA9_9PROT</name>
<dbReference type="RefSeq" id="WP_377318901.1">
    <property type="nucleotide sequence ID" value="NZ_JBHUIY010000055.1"/>
</dbReference>
<protein>
    <submittedName>
        <fullName evidence="1">Uncharacterized protein</fullName>
    </submittedName>
</protein>
<evidence type="ECO:0000313" key="1">
    <source>
        <dbReference type="EMBL" id="MFD2235584.1"/>
    </source>
</evidence>
<dbReference type="Proteomes" id="UP001597296">
    <property type="component" value="Unassembled WGS sequence"/>
</dbReference>
<proteinExistence type="predicted"/>
<comment type="caution">
    <text evidence="1">The sequence shown here is derived from an EMBL/GenBank/DDBJ whole genome shotgun (WGS) entry which is preliminary data.</text>
</comment>